<comment type="caution">
    <text evidence="1">The sequence shown here is derived from an EMBL/GenBank/DDBJ whole genome shotgun (WGS) entry which is preliminary data.</text>
</comment>
<reference evidence="1" key="1">
    <citation type="submission" date="2020-10" db="EMBL/GenBank/DDBJ databases">
        <authorList>
            <person name="Gilroy R."/>
        </authorList>
    </citation>
    <scope>NUCLEOTIDE SEQUENCE</scope>
    <source>
        <strain evidence="1">CHK147-3167</strain>
    </source>
</reference>
<protein>
    <submittedName>
        <fullName evidence="1">Uncharacterized protein</fullName>
    </submittedName>
</protein>
<evidence type="ECO:0000313" key="1">
    <source>
        <dbReference type="EMBL" id="HIQ91521.1"/>
    </source>
</evidence>
<reference evidence="1" key="2">
    <citation type="journal article" date="2021" name="PeerJ">
        <title>Extensive microbial diversity within the chicken gut microbiome revealed by metagenomics and culture.</title>
        <authorList>
            <person name="Gilroy R."/>
            <person name="Ravi A."/>
            <person name="Getino M."/>
            <person name="Pursley I."/>
            <person name="Horton D.L."/>
            <person name="Alikhan N.F."/>
            <person name="Baker D."/>
            <person name="Gharbi K."/>
            <person name="Hall N."/>
            <person name="Watson M."/>
            <person name="Adriaenssens E.M."/>
            <person name="Foster-Nyarko E."/>
            <person name="Jarju S."/>
            <person name="Secka A."/>
            <person name="Antonio M."/>
            <person name="Oren A."/>
            <person name="Chaudhuri R.R."/>
            <person name="La Ragione R."/>
            <person name="Hildebrand F."/>
            <person name="Pallen M.J."/>
        </authorList>
    </citation>
    <scope>NUCLEOTIDE SEQUENCE</scope>
    <source>
        <strain evidence="1">CHK147-3167</strain>
    </source>
</reference>
<dbReference type="AlphaFoldDB" id="A0A9D0ZSB3"/>
<proteinExistence type="predicted"/>
<gene>
    <name evidence="1" type="ORF">IAB27_07930</name>
</gene>
<sequence>MEKLFEDYLTNGLSEYDAKYLSTYKYVMLLSKNKNITAYFANLDYIYFVEYPTSNKEYNSPLEVLEEELTLTGGDAGIIYENINGDFHVIAFIDLKEKNHTI</sequence>
<evidence type="ECO:0000313" key="2">
    <source>
        <dbReference type="Proteomes" id="UP000886786"/>
    </source>
</evidence>
<dbReference type="EMBL" id="DVFV01000136">
    <property type="protein sequence ID" value="HIQ91521.1"/>
    <property type="molecule type" value="Genomic_DNA"/>
</dbReference>
<organism evidence="1 2">
    <name type="scientific">Candidatus Coprosoma intestinipullorum</name>
    <dbReference type="NCBI Taxonomy" id="2840752"/>
    <lineage>
        <taxon>Bacteria</taxon>
        <taxon>Bacillati</taxon>
        <taxon>Bacillota</taxon>
        <taxon>Bacillota incertae sedis</taxon>
        <taxon>Candidatus Coprosoma</taxon>
    </lineage>
</organism>
<name>A0A9D0ZSB3_9FIRM</name>
<dbReference type="Proteomes" id="UP000886786">
    <property type="component" value="Unassembled WGS sequence"/>
</dbReference>
<accession>A0A9D0ZSB3</accession>